<dbReference type="PANTHER" id="PTHR19321">
    <property type="entry name" value="PROTEIN REGULATOR OF CYTOKINESIS 1 PRC1-RELATED"/>
    <property type="match status" value="1"/>
</dbReference>
<dbReference type="InterPro" id="IPR007145">
    <property type="entry name" value="MAP65_Ase1_PRC1"/>
</dbReference>
<feature type="compositionally biased region" description="Polar residues" evidence="1">
    <location>
        <begin position="424"/>
        <end position="437"/>
    </location>
</feature>
<evidence type="ECO:0000256" key="1">
    <source>
        <dbReference type="SAM" id="MobiDB-lite"/>
    </source>
</evidence>
<name>A0ABD6E8Q7_9BILA</name>
<evidence type="ECO:0008006" key="4">
    <source>
        <dbReference type="Google" id="ProtNLM"/>
    </source>
</evidence>
<feature type="region of interest" description="Disordered" evidence="1">
    <location>
        <begin position="409"/>
        <end position="437"/>
    </location>
</feature>
<dbReference type="AlphaFoldDB" id="A0ABD6E8Q7"/>
<dbReference type="Gene3D" id="1.20.58.1520">
    <property type="match status" value="1"/>
</dbReference>
<dbReference type="Pfam" id="PF03999">
    <property type="entry name" value="MAP65_ASE1"/>
    <property type="match status" value="1"/>
</dbReference>
<reference evidence="2 3" key="1">
    <citation type="submission" date="2024-08" db="EMBL/GenBank/DDBJ databases">
        <title>Gnathostoma spinigerum genome.</title>
        <authorList>
            <person name="Gonzalez-Bertolin B."/>
            <person name="Monzon S."/>
            <person name="Zaballos A."/>
            <person name="Jimenez P."/>
            <person name="Dekumyoy P."/>
            <person name="Varona S."/>
            <person name="Cuesta I."/>
            <person name="Sumanam S."/>
            <person name="Adisakwattana P."/>
            <person name="Gasser R.B."/>
            <person name="Hernandez-Gonzalez A."/>
            <person name="Young N.D."/>
            <person name="Perteguer M.J."/>
        </authorList>
    </citation>
    <scope>NUCLEOTIDE SEQUENCE [LARGE SCALE GENOMIC DNA]</scope>
    <source>
        <strain evidence="2">AL3</strain>
        <tissue evidence="2">Liver</tissue>
    </source>
</reference>
<evidence type="ECO:0000313" key="3">
    <source>
        <dbReference type="Proteomes" id="UP001608902"/>
    </source>
</evidence>
<sequence length="494" mass="57622">MDRQSSARRRSVDFSTAEAVACVHETMNTLNGLWDAVGMEDYRRRQRVVTFYKHIRNLLDEMVASEKKMVDTVKTCTEQWSNEVSDLRKELNMEPFAADNFASGSLALYKALECEKDSLLSLKKDRLKGQNEIIRGITSMAIKLGEELHEIHERNEILDNDELKKLKHLNEELMNRYEDRLSRSSQMQTDLCRWYEQMRVEPTDDLVLYAVNINLGGEDHIFDETFMDEMEEAHRRARSEHAKWVEQARFDYSEAMAKLSDLWEQCHVPVSERTFAPEFRSAIHSTVDVEKVKNEAERLGRLFSERSCIYEKLSKWRKLWEEKIEYERNVNDKSMYKNRGGSLQTVLKRQKYISNHLPQLLDELESEAMIYNEKHPENPILIDGLSPDEHVRLVMQDYAFQKEMEKYEKISSRNSATPRKLGSRSITSATPSPMSRTTLMKAQSHSHISYPTCRKTTSPKVQSDIHLAGCTIGTLKRRLSPIQGRPTKLRNIME</sequence>
<gene>
    <name evidence="2" type="ORF">AB6A40_002396</name>
</gene>
<dbReference type="EMBL" id="JBGFUD010001062">
    <property type="protein sequence ID" value="MFH4975687.1"/>
    <property type="molecule type" value="Genomic_DNA"/>
</dbReference>
<dbReference type="PANTHER" id="PTHR19321:SF41">
    <property type="entry name" value="FASCETTO-RELATED"/>
    <property type="match status" value="1"/>
</dbReference>
<protein>
    <recommendedName>
        <fullName evidence="4">Protein regulator of cytokinesis 1</fullName>
    </recommendedName>
</protein>
<comment type="caution">
    <text evidence="2">The sequence shown here is derived from an EMBL/GenBank/DDBJ whole genome shotgun (WGS) entry which is preliminary data.</text>
</comment>
<accession>A0ABD6E8Q7</accession>
<proteinExistence type="predicted"/>
<dbReference type="Proteomes" id="UP001608902">
    <property type="component" value="Unassembled WGS sequence"/>
</dbReference>
<organism evidence="2 3">
    <name type="scientific">Gnathostoma spinigerum</name>
    <dbReference type="NCBI Taxonomy" id="75299"/>
    <lineage>
        <taxon>Eukaryota</taxon>
        <taxon>Metazoa</taxon>
        <taxon>Ecdysozoa</taxon>
        <taxon>Nematoda</taxon>
        <taxon>Chromadorea</taxon>
        <taxon>Rhabditida</taxon>
        <taxon>Spirurina</taxon>
        <taxon>Gnathostomatomorpha</taxon>
        <taxon>Gnathostomatoidea</taxon>
        <taxon>Gnathostomatidae</taxon>
        <taxon>Gnathostoma</taxon>
    </lineage>
</organism>
<keyword evidence="3" id="KW-1185">Reference proteome</keyword>
<evidence type="ECO:0000313" key="2">
    <source>
        <dbReference type="EMBL" id="MFH4975687.1"/>
    </source>
</evidence>